<evidence type="ECO:0000256" key="2">
    <source>
        <dbReference type="ARBA" id="ARBA00022448"/>
    </source>
</evidence>
<dbReference type="GO" id="GO:0055085">
    <property type="term" value="P:transmembrane transport"/>
    <property type="evidence" value="ECO:0007669"/>
    <property type="project" value="InterPro"/>
</dbReference>
<dbReference type="PANTHER" id="PTHR32243">
    <property type="entry name" value="MALTOSE TRANSPORT SYSTEM PERMEASE-RELATED"/>
    <property type="match status" value="1"/>
</dbReference>
<accession>A0A8J2ZCD3</accession>
<dbReference type="InterPro" id="IPR035906">
    <property type="entry name" value="MetI-like_sf"/>
</dbReference>
<keyword evidence="5 7" id="KW-1133">Transmembrane helix</keyword>
<dbReference type="RefSeq" id="WP_229678017.1">
    <property type="nucleotide sequence ID" value="NZ_BMKS01000007.1"/>
</dbReference>
<comment type="similarity">
    <text evidence="7">Belongs to the binding-protein-dependent transport system permease family.</text>
</comment>
<dbReference type="SUPFAM" id="SSF161098">
    <property type="entry name" value="MetI-like"/>
    <property type="match status" value="1"/>
</dbReference>
<keyword evidence="2 7" id="KW-0813">Transport</keyword>
<dbReference type="GO" id="GO:0005886">
    <property type="term" value="C:plasma membrane"/>
    <property type="evidence" value="ECO:0007669"/>
    <property type="project" value="UniProtKB-SubCell"/>
</dbReference>
<dbReference type="PANTHER" id="PTHR32243:SF18">
    <property type="entry name" value="INNER MEMBRANE ABC TRANSPORTER PERMEASE PROTEIN YCJP"/>
    <property type="match status" value="1"/>
</dbReference>
<feature type="domain" description="ABC transmembrane type-1" evidence="8">
    <location>
        <begin position="115"/>
        <end position="306"/>
    </location>
</feature>
<name>A0A8J2ZCD3_9PROT</name>
<dbReference type="CDD" id="cd06261">
    <property type="entry name" value="TM_PBP2"/>
    <property type="match status" value="1"/>
</dbReference>
<dbReference type="AlphaFoldDB" id="A0A8J2ZCD3"/>
<evidence type="ECO:0000256" key="1">
    <source>
        <dbReference type="ARBA" id="ARBA00004651"/>
    </source>
</evidence>
<dbReference type="Proteomes" id="UP000597507">
    <property type="component" value="Unassembled WGS sequence"/>
</dbReference>
<feature type="transmembrane region" description="Helical" evidence="7">
    <location>
        <begin position="121"/>
        <end position="143"/>
    </location>
</feature>
<organism evidence="9 10">
    <name type="scientific">Caldovatus sediminis</name>
    <dbReference type="NCBI Taxonomy" id="2041189"/>
    <lineage>
        <taxon>Bacteria</taxon>
        <taxon>Pseudomonadati</taxon>
        <taxon>Pseudomonadota</taxon>
        <taxon>Alphaproteobacteria</taxon>
        <taxon>Acetobacterales</taxon>
        <taxon>Roseomonadaceae</taxon>
        <taxon>Caldovatus</taxon>
    </lineage>
</organism>
<feature type="transmembrane region" description="Helical" evidence="7">
    <location>
        <begin position="231"/>
        <end position="252"/>
    </location>
</feature>
<comment type="subcellular location">
    <subcellularLocation>
        <location evidence="1 7">Cell membrane</location>
        <topology evidence="1 7">Multi-pass membrane protein</topology>
    </subcellularLocation>
</comment>
<reference evidence="9 10" key="1">
    <citation type="journal article" date="2014" name="Int. J. Syst. Evol. Microbiol.">
        <title>Complete genome sequence of Corynebacterium casei LMG S-19264T (=DSM 44701T), isolated from a smear-ripened cheese.</title>
        <authorList>
            <consortium name="US DOE Joint Genome Institute (JGI-PGF)"/>
            <person name="Walter F."/>
            <person name="Albersmeier A."/>
            <person name="Kalinowski J."/>
            <person name="Ruckert C."/>
        </authorList>
    </citation>
    <scope>NUCLEOTIDE SEQUENCE [LARGE SCALE GENOMIC DNA]</scope>
    <source>
        <strain evidence="9 10">CGMCC 1.16330</strain>
    </source>
</reference>
<keyword evidence="3" id="KW-1003">Cell membrane</keyword>
<comment type="caution">
    <text evidence="9">The sequence shown here is derived from an EMBL/GenBank/DDBJ whole genome shotgun (WGS) entry which is preliminary data.</text>
</comment>
<evidence type="ECO:0000313" key="9">
    <source>
        <dbReference type="EMBL" id="GGG37878.1"/>
    </source>
</evidence>
<evidence type="ECO:0000256" key="3">
    <source>
        <dbReference type="ARBA" id="ARBA00022475"/>
    </source>
</evidence>
<dbReference type="Gene3D" id="1.10.3720.10">
    <property type="entry name" value="MetI-like"/>
    <property type="match status" value="1"/>
</dbReference>
<dbReference type="EMBL" id="BMKS01000007">
    <property type="protein sequence ID" value="GGG37878.1"/>
    <property type="molecule type" value="Genomic_DNA"/>
</dbReference>
<dbReference type="InterPro" id="IPR050901">
    <property type="entry name" value="BP-dep_ABC_trans_perm"/>
</dbReference>
<dbReference type="PROSITE" id="PS50928">
    <property type="entry name" value="ABC_TM1"/>
    <property type="match status" value="1"/>
</dbReference>
<evidence type="ECO:0000313" key="10">
    <source>
        <dbReference type="Proteomes" id="UP000597507"/>
    </source>
</evidence>
<feature type="transmembrane region" description="Helical" evidence="7">
    <location>
        <begin position="285"/>
        <end position="306"/>
    </location>
</feature>
<evidence type="ECO:0000256" key="7">
    <source>
        <dbReference type="RuleBase" id="RU363032"/>
    </source>
</evidence>
<feature type="transmembrane region" description="Helical" evidence="7">
    <location>
        <begin position="155"/>
        <end position="177"/>
    </location>
</feature>
<keyword evidence="6 7" id="KW-0472">Membrane</keyword>
<feature type="transmembrane region" description="Helical" evidence="7">
    <location>
        <begin position="183"/>
        <end position="206"/>
    </location>
</feature>
<sequence length="321" mass="34387">MSGAEDRRAPPPGRAAARRPVAPRLGRGLLLAAFSLLFVLYVAGPVAWLVSSSLQTEAQATAVPPNWLPPEPTLANFEAIFRAGERVVTYETRRQGDPATGGFLPTGAQNLLPSLRNSLVVGLWVAALNLLLSLTAAYAIAVIDFRGRRATLYTVLATRVIPDIALVVPLFLVIRALGLINSLAALVVTYLAVTVPFTIFILISYFEGIPRDLYRAARVDGCGHWGALRQVYLPLSLPALVAALTFAFLTSWNEFVFALVLTQNVEAQTLPIVISGFVMDFTTSFSFVNAAGVIAIVPPVLLAVLFQRYIVSGLTAGAVKG</sequence>
<keyword evidence="10" id="KW-1185">Reference proteome</keyword>
<feature type="transmembrane region" description="Helical" evidence="7">
    <location>
        <begin position="28"/>
        <end position="50"/>
    </location>
</feature>
<gene>
    <name evidence="9" type="ORF">GCM10010964_27160</name>
</gene>
<dbReference type="InterPro" id="IPR000515">
    <property type="entry name" value="MetI-like"/>
</dbReference>
<evidence type="ECO:0000259" key="8">
    <source>
        <dbReference type="PROSITE" id="PS50928"/>
    </source>
</evidence>
<evidence type="ECO:0000256" key="6">
    <source>
        <dbReference type="ARBA" id="ARBA00023136"/>
    </source>
</evidence>
<evidence type="ECO:0000256" key="4">
    <source>
        <dbReference type="ARBA" id="ARBA00022692"/>
    </source>
</evidence>
<evidence type="ECO:0000256" key="5">
    <source>
        <dbReference type="ARBA" id="ARBA00022989"/>
    </source>
</evidence>
<dbReference type="Pfam" id="PF00528">
    <property type="entry name" value="BPD_transp_1"/>
    <property type="match status" value="1"/>
</dbReference>
<protein>
    <submittedName>
        <fullName evidence="9">Maltose ABC transporter permease</fullName>
    </submittedName>
</protein>
<proteinExistence type="inferred from homology"/>
<keyword evidence="4 7" id="KW-0812">Transmembrane</keyword>